<dbReference type="EMBL" id="FOQK01000004">
    <property type="protein sequence ID" value="SFH78086.1"/>
    <property type="molecule type" value="Genomic_DNA"/>
</dbReference>
<evidence type="ECO:0000313" key="15">
    <source>
        <dbReference type="EMBL" id="SFH78086.1"/>
    </source>
</evidence>
<evidence type="ECO:0000256" key="11">
    <source>
        <dbReference type="ARBA" id="ARBA00023268"/>
    </source>
</evidence>
<dbReference type="InterPro" id="IPR020631">
    <property type="entry name" value="THF_DH/CycHdrlase_NAD-bd_dom"/>
</dbReference>
<evidence type="ECO:0000256" key="5">
    <source>
        <dbReference type="ARBA" id="ARBA00022755"/>
    </source>
</evidence>
<feature type="domain" description="Tetrahydrofolate dehydrogenase/cyclohydrolase catalytic" evidence="13">
    <location>
        <begin position="6"/>
        <end position="123"/>
    </location>
</feature>
<dbReference type="CDD" id="cd01080">
    <property type="entry name" value="NAD_bind_m-THF_DH_Cyclohyd"/>
    <property type="match status" value="1"/>
</dbReference>
<keyword evidence="4 12" id="KW-0028">Amino-acid biosynthesis</keyword>
<feature type="domain" description="Tetrahydrofolate dehydrogenase/cyclohydrolase NAD(P)-binding" evidence="14">
    <location>
        <begin position="142"/>
        <end position="283"/>
    </location>
</feature>
<dbReference type="GO" id="GO:0006164">
    <property type="term" value="P:purine nucleotide biosynthetic process"/>
    <property type="evidence" value="ECO:0007669"/>
    <property type="project" value="UniProtKB-KW"/>
</dbReference>
<dbReference type="Pfam" id="PF00763">
    <property type="entry name" value="THF_DHG_CYH"/>
    <property type="match status" value="1"/>
</dbReference>
<keyword evidence="11 12" id="KW-0511">Multifunctional enzyme</keyword>
<keyword evidence="8 12" id="KW-0560">Oxidoreductase</keyword>
<keyword evidence="7 12" id="KW-0521">NADP</keyword>
<dbReference type="InterPro" id="IPR020630">
    <property type="entry name" value="THF_DH/CycHdrlase_cat_dom"/>
</dbReference>
<dbReference type="AlphaFoldDB" id="A0A1I3CUP9"/>
<dbReference type="NCBIfam" id="NF010783">
    <property type="entry name" value="PRK14186.1"/>
    <property type="match status" value="1"/>
</dbReference>
<dbReference type="RefSeq" id="WP_075442431.1">
    <property type="nucleotide sequence ID" value="NZ_FOQK01000004.1"/>
</dbReference>
<gene>
    <name evidence="12" type="primary">folD</name>
    <name evidence="15" type="ORF">SAMN04487861_104138</name>
</gene>
<evidence type="ECO:0000256" key="1">
    <source>
        <dbReference type="ARBA" id="ARBA00004777"/>
    </source>
</evidence>
<dbReference type="OrthoDB" id="9803580at2"/>
<evidence type="ECO:0000259" key="13">
    <source>
        <dbReference type="Pfam" id="PF00763"/>
    </source>
</evidence>
<dbReference type="SUPFAM" id="SSF53223">
    <property type="entry name" value="Aminoacid dehydrogenase-like, N-terminal domain"/>
    <property type="match status" value="1"/>
</dbReference>
<dbReference type="Proteomes" id="UP000183639">
    <property type="component" value="Unassembled WGS sequence"/>
</dbReference>
<feature type="binding site" evidence="12">
    <location>
        <position position="234"/>
    </location>
    <ligand>
        <name>NADP(+)</name>
        <dbReference type="ChEBI" id="CHEBI:58349"/>
    </ligand>
</feature>
<evidence type="ECO:0000256" key="7">
    <source>
        <dbReference type="ARBA" id="ARBA00022857"/>
    </source>
</evidence>
<comment type="catalytic activity">
    <reaction evidence="12">
        <text>(6R)-5,10-methylene-5,6,7,8-tetrahydrofolate + NADP(+) = (6R)-5,10-methenyltetrahydrofolate + NADPH</text>
        <dbReference type="Rhea" id="RHEA:22812"/>
        <dbReference type="ChEBI" id="CHEBI:15636"/>
        <dbReference type="ChEBI" id="CHEBI:57455"/>
        <dbReference type="ChEBI" id="CHEBI:57783"/>
        <dbReference type="ChEBI" id="CHEBI:58349"/>
        <dbReference type="EC" id="1.5.1.5"/>
    </reaction>
</comment>
<comment type="function">
    <text evidence="12">Catalyzes the oxidation of 5,10-methylenetetrahydrofolate to 5,10-methenyltetrahydrofolate and then the hydrolysis of 5,10-methenyltetrahydrofolate to 10-formyltetrahydrofolate.</text>
</comment>
<evidence type="ECO:0000256" key="3">
    <source>
        <dbReference type="ARBA" id="ARBA00022563"/>
    </source>
</evidence>
<dbReference type="Gene3D" id="3.40.50.10860">
    <property type="entry name" value="Leucine Dehydrogenase, chain A, domain 1"/>
    <property type="match status" value="1"/>
</dbReference>
<reference evidence="15 16" key="1">
    <citation type="submission" date="2016-10" db="EMBL/GenBank/DDBJ databases">
        <authorList>
            <person name="de Groot N.N."/>
        </authorList>
    </citation>
    <scope>NUCLEOTIDE SEQUENCE [LARGE SCALE GENOMIC DNA]</scope>
    <source>
        <strain evidence="15 16">Z108</strain>
    </source>
</reference>
<dbReference type="GO" id="GO:0035999">
    <property type="term" value="P:tetrahydrofolate interconversion"/>
    <property type="evidence" value="ECO:0007669"/>
    <property type="project" value="UniProtKB-UniRule"/>
</dbReference>
<dbReference type="HAMAP" id="MF_01576">
    <property type="entry name" value="THF_DHG_CYH"/>
    <property type="match status" value="1"/>
</dbReference>
<keyword evidence="9 12" id="KW-0368">Histidine biosynthesis</keyword>
<evidence type="ECO:0000256" key="6">
    <source>
        <dbReference type="ARBA" id="ARBA00022801"/>
    </source>
</evidence>
<evidence type="ECO:0000256" key="12">
    <source>
        <dbReference type="HAMAP-Rule" id="MF_01576"/>
    </source>
</evidence>
<keyword evidence="5 12" id="KW-0658">Purine biosynthesis</keyword>
<feature type="binding site" evidence="12">
    <location>
        <begin position="168"/>
        <end position="170"/>
    </location>
    <ligand>
        <name>NADP(+)</name>
        <dbReference type="ChEBI" id="CHEBI:58349"/>
    </ligand>
</feature>
<dbReference type="EC" id="3.5.4.9" evidence="12"/>
<dbReference type="EC" id="1.5.1.5" evidence="12"/>
<dbReference type="GO" id="GO:0004477">
    <property type="term" value="F:methenyltetrahydrofolate cyclohydrolase activity"/>
    <property type="evidence" value="ECO:0007669"/>
    <property type="project" value="UniProtKB-UniRule"/>
</dbReference>
<evidence type="ECO:0000259" key="14">
    <source>
        <dbReference type="Pfam" id="PF02882"/>
    </source>
</evidence>
<dbReference type="SUPFAM" id="SSF51735">
    <property type="entry name" value="NAD(P)-binding Rossmann-fold domains"/>
    <property type="match status" value="1"/>
</dbReference>
<evidence type="ECO:0000256" key="9">
    <source>
        <dbReference type="ARBA" id="ARBA00023102"/>
    </source>
</evidence>
<dbReference type="PANTHER" id="PTHR48099:SF5">
    <property type="entry name" value="C-1-TETRAHYDROFOLATE SYNTHASE, CYTOPLASMIC"/>
    <property type="match status" value="1"/>
</dbReference>
<dbReference type="PANTHER" id="PTHR48099">
    <property type="entry name" value="C-1-TETRAHYDROFOLATE SYNTHASE, CYTOPLASMIC-RELATED"/>
    <property type="match status" value="1"/>
</dbReference>
<comment type="similarity">
    <text evidence="12">Belongs to the tetrahydrofolate dehydrogenase/cyclohydrolase family.</text>
</comment>
<proteinExistence type="inferred from homology"/>
<dbReference type="InterPro" id="IPR036291">
    <property type="entry name" value="NAD(P)-bd_dom_sf"/>
</dbReference>
<dbReference type="NCBIfam" id="NF008058">
    <property type="entry name" value="PRK10792.1"/>
    <property type="match status" value="1"/>
</dbReference>
<dbReference type="FunFam" id="3.40.50.10860:FF:000005">
    <property type="entry name" value="C-1-tetrahydrofolate synthase, cytoplasmic, putative"/>
    <property type="match status" value="1"/>
</dbReference>
<organism evidence="15 16">
    <name type="scientific">Selenomonas ruminantium</name>
    <dbReference type="NCBI Taxonomy" id="971"/>
    <lineage>
        <taxon>Bacteria</taxon>
        <taxon>Bacillati</taxon>
        <taxon>Bacillota</taxon>
        <taxon>Negativicutes</taxon>
        <taxon>Selenomonadales</taxon>
        <taxon>Selenomonadaceae</taxon>
        <taxon>Selenomonas</taxon>
    </lineage>
</organism>
<dbReference type="InterPro" id="IPR046346">
    <property type="entry name" value="Aminoacid_DH-like_N_sf"/>
</dbReference>
<protein>
    <recommendedName>
        <fullName evidence="12">Bifunctional protein FolD</fullName>
    </recommendedName>
    <domain>
        <recommendedName>
            <fullName evidence="12">Methylenetetrahydrofolate dehydrogenase</fullName>
            <ecNumber evidence="12">1.5.1.5</ecNumber>
        </recommendedName>
    </domain>
    <domain>
        <recommendedName>
            <fullName evidence="12">Methenyltetrahydrofolate cyclohydrolase</fullName>
            <ecNumber evidence="12">3.5.4.9</ecNumber>
        </recommendedName>
    </domain>
</protein>
<sequence length="287" mass="30532">MSARILEGKVFAQQFKEDAGRRAEALREKYGVDPGLAVIIVGSNPASQVYVCNKNKACEELGIYSEVVEMPETTTKQELIAKIDELNLDRRIHGILVQLPLPAQIAKDEAEILNRIDPAKDVDGFHPVNVGRLVTGEDGLVPCTPAGCIRMLELADIPLDGKRAVVIGRSNIVGKPMLHLLLGKNATVTICHSHTENLAEITREADVLVAAIGKPNFVTADMVKPGATVIDVGINRIAPKKLVGDVDFAAVKEVAGAITPVPGGVGLLTVAMLMQNVVKAAETAACK</sequence>
<name>A0A1I3CUP9_SELRU</name>
<comment type="pathway">
    <text evidence="1 12">One-carbon metabolism; tetrahydrofolate interconversion.</text>
</comment>
<accession>A0A1I3CUP9</accession>
<keyword evidence="3 12" id="KW-0554">One-carbon metabolism</keyword>
<dbReference type="UniPathway" id="UPA00193"/>
<dbReference type="FunFam" id="3.40.50.720:FF:000094">
    <property type="entry name" value="Bifunctional protein FolD"/>
    <property type="match status" value="1"/>
</dbReference>
<comment type="catalytic activity">
    <reaction evidence="12">
        <text>(6R)-5,10-methenyltetrahydrofolate + H2O = (6R)-10-formyltetrahydrofolate + H(+)</text>
        <dbReference type="Rhea" id="RHEA:23700"/>
        <dbReference type="ChEBI" id="CHEBI:15377"/>
        <dbReference type="ChEBI" id="CHEBI:15378"/>
        <dbReference type="ChEBI" id="CHEBI:57455"/>
        <dbReference type="ChEBI" id="CHEBI:195366"/>
        <dbReference type="EC" id="3.5.4.9"/>
    </reaction>
</comment>
<evidence type="ECO:0000256" key="2">
    <source>
        <dbReference type="ARBA" id="ARBA00011738"/>
    </source>
</evidence>
<dbReference type="GO" id="GO:0009086">
    <property type="term" value="P:methionine biosynthetic process"/>
    <property type="evidence" value="ECO:0007669"/>
    <property type="project" value="UniProtKB-KW"/>
</dbReference>
<comment type="caution">
    <text evidence="12">Lacks conserved residue(s) required for the propagation of feature annotation.</text>
</comment>
<dbReference type="GO" id="GO:0000105">
    <property type="term" value="P:L-histidine biosynthetic process"/>
    <property type="evidence" value="ECO:0007669"/>
    <property type="project" value="UniProtKB-KW"/>
</dbReference>
<dbReference type="GO" id="GO:0005829">
    <property type="term" value="C:cytosol"/>
    <property type="evidence" value="ECO:0007669"/>
    <property type="project" value="TreeGrafter"/>
</dbReference>
<keyword evidence="6 12" id="KW-0378">Hydrolase</keyword>
<comment type="subunit">
    <text evidence="2 12">Homodimer.</text>
</comment>
<dbReference type="GO" id="GO:0004488">
    <property type="term" value="F:methylenetetrahydrofolate dehydrogenase (NADP+) activity"/>
    <property type="evidence" value="ECO:0007669"/>
    <property type="project" value="UniProtKB-UniRule"/>
</dbReference>
<dbReference type="Pfam" id="PF02882">
    <property type="entry name" value="THF_DHG_CYH_C"/>
    <property type="match status" value="1"/>
</dbReference>
<keyword evidence="10 12" id="KW-0486">Methionine biosynthesis</keyword>
<evidence type="ECO:0000256" key="4">
    <source>
        <dbReference type="ARBA" id="ARBA00022605"/>
    </source>
</evidence>
<dbReference type="Gene3D" id="3.40.50.720">
    <property type="entry name" value="NAD(P)-binding Rossmann-like Domain"/>
    <property type="match status" value="1"/>
</dbReference>
<dbReference type="InterPro" id="IPR000672">
    <property type="entry name" value="THF_DH/CycHdrlase"/>
</dbReference>
<evidence type="ECO:0000313" key="16">
    <source>
        <dbReference type="Proteomes" id="UP000183639"/>
    </source>
</evidence>
<evidence type="ECO:0000256" key="8">
    <source>
        <dbReference type="ARBA" id="ARBA00023002"/>
    </source>
</evidence>
<evidence type="ECO:0000256" key="10">
    <source>
        <dbReference type="ARBA" id="ARBA00023167"/>
    </source>
</evidence>
<dbReference type="PRINTS" id="PR00085">
    <property type="entry name" value="THFDHDRGNASE"/>
</dbReference>